<feature type="active site" description="Nucleophile" evidence="8">
    <location>
        <position position="266"/>
    </location>
</feature>
<dbReference type="GO" id="GO:0051287">
    <property type="term" value="F:NAD binding"/>
    <property type="evidence" value="ECO:0007669"/>
    <property type="project" value="InterPro"/>
</dbReference>
<feature type="binding site" evidence="10">
    <location>
        <position position="121"/>
    </location>
    <ligand>
        <name>NAD(+)</name>
        <dbReference type="ChEBI" id="CHEBI:57540"/>
    </ligand>
</feature>
<proteinExistence type="inferred from homology"/>
<dbReference type="EMBL" id="LCJB01000010">
    <property type="protein sequence ID" value="KKT71705.1"/>
    <property type="molecule type" value="Genomic_DNA"/>
</dbReference>
<feature type="domain" description="UDP-glucose/GDP-mannose dehydrogenase C-terminal" evidence="11">
    <location>
        <begin position="319"/>
        <end position="421"/>
    </location>
</feature>
<evidence type="ECO:0000256" key="8">
    <source>
        <dbReference type="PIRSR" id="PIRSR500134-1"/>
    </source>
</evidence>
<feature type="binding site" evidence="10">
    <location>
        <position position="161"/>
    </location>
    <ligand>
        <name>NAD(+)</name>
        <dbReference type="ChEBI" id="CHEBI:57540"/>
    </ligand>
</feature>
<dbReference type="EC" id="1.1.1.22" evidence="3 7"/>
<dbReference type="InterPro" id="IPR036291">
    <property type="entry name" value="NAD(P)-bd_dom_sf"/>
</dbReference>
<evidence type="ECO:0000256" key="3">
    <source>
        <dbReference type="ARBA" id="ARBA00012954"/>
    </source>
</evidence>
<evidence type="ECO:0000313" key="13">
    <source>
        <dbReference type="Proteomes" id="UP000034154"/>
    </source>
</evidence>
<accession>A0A0G1JK42</accession>
<dbReference type="PIRSF" id="PIRSF500134">
    <property type="entry name" value="UDPglc_DH_bac"/>
    <property type="match status" value="1"/>
</dbReference>
<dbReference type="Pfam" id="PF03720">
    <property type="entry name" value="UDPG_MGDP_dh_C"/>
    <property type="match status" value="1"/>
</dbReference>
<feature type="binding site" evidence="10">
    <location>
        <position position="86"/>
    </location>
    <ligand>
        <name>NAD(+)</name>
        <dbReference type="ChEBI" id="CHEBI:57540"/>
    </ligand>
</feature>
<feature type="binding site" evidence="10">
    <location>
        <position position="333"/>
    </location>
    <ligand>
        <name>NAD(+)</name>
        <dbReference type="ChEBI" id="CHEBI:57540"/>
    </ligand>
</feature>
<feature type="binding site" evidence="10">
    <location>
        <position position="30"/>
    </location>
    <ligand>
        <name>NAD(+)</name>
        <dbReference type="ChEBI" id="CHEBI:57540"/>
    </ligand>
</feature>
<evidence type="ECO:0000256" key="4">
    <source>
        <dbReference type="ARBA" id="ARBA00023002"/>
    </source>
</evidence>
<dbReference type="InterPro" id="IPR001732">
    <property type="entry name" value="UDP-Glc/GDP-Man_DH_N"/>
</dbReference>
<reference evidence="12 13" key="1">
    <citation type="journal article" date="2015" name="Nature">
        <title>rRNA introns, odd ribosomes, and small enigmatic genomes across a large radiation of phyla.</title>
        <authorList>
            <person name="Brown C.T."/>
            <person name="Hug L.A."/>
            <person name="Thomas B.C."/>
            <person name="Sharon I."/>
            <person name="Castelle C.J."/>
            <person name="Singh A."/>
            <person name="Wilkins M.J."/>
            <person name="Williams K.H."/>
            <person name="Banfield J.F."/>
        </authorList>
    </citation>
    <scope>NUCLEOTIDE SEQUENCE [LARGE SCALE GENOMIC DNA]</scope>
</reference>
<sequence>MNLVIIGTGYVGLVSGLGYARLGHRVVCVDRDVAKIAKLDFGEAPFFEPGLPELLREMQEAGRVVFTTDLASVINGADVIMIAVGTPAKPNGTVDLSAVFDVAEEIGKNLEHEAVVITKSTVPVGTNRKVLEIVRKAMTVAGRVDLVDLITVASVPEFLAEGTALQDFMKPSRIVIGVDDAVAATLIERLHDGISAPRVVTSIENAELGKYVANAFLATKISFINEIANIADLVGVDVTEIVRSIGLDPRIGSHFLRAGVGYGGSCFPKDVSALQQIAGQNGYNFKLLSAVTEVNNRQREIFVQRIEERLGNLKGRTLAVWGLSYKGGTDDIRESAAIDIVQRLFARGAEVVAYDPVAMVAAQKVLPENIEFAPTAVDATEGADALLVLTDWPEFREMSFETVVTHMLTPLIFDGRNFLADLHLKDLGFEYYGVGTR</sequence>
<feature type="binding site" evidence="9">
    <location>
        <position position="263"/>
    </location>
    <ligand>
        <name>substrate</name>
    </ligand>
</feature>
<feature type="binding site" evidence="10">
    <location>
        <position position="35"/>
    </location>
    <ligand>
        <name>NAD(+)</name>
        <dbReference type="ChEBI" id="CHEBI:57540"/>
    </ligand>
</feature>
<evidence type="ECO:0000256" key="7">
    <source>
        <dbReference type="PIRNR" id="PIRNR000124"/>
    </source>
</evidence>
<evidence type="ECO:0000256" key="2">
    <source>
        <dbReference type="ARBA" id="ARBA00006601"/>
    </source>
</evidence>
<dbReference type="InterPro" id="IPR008927">
    <property type="entry name" value="6-PGluconate_DH-like_C_sf"/>
</dbReference>
<dbReference type="UniPathway" id="UPA00038">
    <property type="reaction ID" value="UER00491"/>
</dbReference>
<dbReference type="NCBIfam" id="TIGR03026">
    <property type="entry name" value="NDP-sugDHase"/>
    <property type="match status" value="1"/>
</dbReference>
<dbReference type="InterPro" id="IPR028357">
    <property type="entry name" value="UDPglc_DH_bac"/>
</dbReference>
<keyword evidence="5 7" id="KW-0520">NAD</keyword>
<dbReference type="InterPro" id="IPR014026">
    <property type="entry name" value="UDP-Glc/GDP-Man_DH_dimer"/>
</dbReference>
<evidence type="ECO:0000256" key="9">
    <source>
        <dbReference type="PIRSR" id="PIRSR500134-2"/>
    </source>
</evidence>
<dbReference type="AlphaFoldDB" id="A0A0G1JK42"/>
<keyword evidence="4 7" id="KW-0560">Oxidoreductase</keyword>
<feature type="binding site" evidence="9">
    <location>
        <position position="326"/>
    </location>
    <ligand>
        <name>substrate</name>
    </ligand>
</feature>
<comment type="caution">
    <text evidence="12">The sequence shown here is derived from an EMBL/GenBank/DDBJ whole genome shotgun (WGS) entry which is preliminary data.</text>
</comment>
<dbReference type="Pfam" id="PF00984">
    <property type="entry name" value="UDPG_MGDP_dh"/>
    <property type="match status" value="1"/>
</dbReference>
<dbReference type="PATRIC" id="fig|1619000.3.peg.215"/>
<dbReference type="PANTHER" id="PTHR43750:SF3">
    <property type="entry name" value="UDP-GLUCOSE 6-DEHYDROGENASE TUAD"/>
    <property type="match status" value="1"/>
</dbReference>
<feature type="binding site" evidence="10">
    <location>
        <position position="269"/>
    </location>
    <ligand>
        <name>NAD(+)</name>
        <dbReference type="ChEBI" id="CHEBI:57540"/>
    </ligand>
</feature>
<dbReference type="InterPro" id="IPR014027">
    <property type="entry name" value="UDP-Glc/GDP-Man_DH_C"/>
</dbReference>
<dbReference type="SMART" id="SM00984">
    <property type="entry name" value="UDPG_MGDP_dh_C"/>
    <property type="match status" value="1"/>
</dbReference>
<dbReference type="GO" id="GO:0000271">
    <property type="term" value="P:polysaccharide biosynthetic process"/>
    <property type="evidence" value="ECO:0007669"/>
    <property type="project" value="InterPro"/>
</dbReference>
<organism evidence="12 13">
    <name type="scientific">Candidatus Uhrbacteria bacterium GW2011_GWF2_44_350</name>
    <dbReference type="NCBI Taxonomy" id="1619000"/>
    <lineage>
        <taxon>Bacteria</taxon>
        <taxon>Candidatus Uhriibacteriota</taxon>
    </lineage>
</organism>
<dbReference type="InterPro" id="IPR036220">
    <property type="entry name" value="UDP-Glc/GDP-Man_DH_C_sf"/>
</dbReference>
<dbReference type="InterPro" id="IPR017476">
    <property type="entry name" value="UDP-Glc/GDP-Man"/>
</dbReference>
<protein>
    <recommendedName>
        <fullName evidence="3 7">UDP-glucose 6-dehydrogenase</fullName>
        <ecNumber evidence="3 7">1.1.1.22</ecNumber>
    </recommendedName>
</protein>
<dbReference type="PIRSF" id="PIRSF000124">
    <property type="entry name" value="UDPglc_GDPman_dh"/>
    <property type="match status" value="1"/>
</dbReference>
<dbReference type="Proteomes" id="UP000034154">
    <property type="component" value="Unassembled WGS sequence"/>
</dbReference>
<dbReference type="Pfam" id="PF03721">
    <property type="entry name" value="UDPG_MGDP_dh_N"/>
    <property type="match status" value="1"/>
</dbReference>
<dbReference type="SUPFAM" id="SSF48179">
    <property type="entry name" value="6-phosphogluconate dehydrogenase C-terminal domain-like"/>
    <property type="match status" value="1"/>
</dbReference>
<comment type="catalytic activity">
    <reaction evidence="6 7">
        <text>UDP-alpha-D-glucose + 2 NAD(+) + H2O = UDP-alpha-D-glucuronate + 2 NADH + 3 H(+)</text>
        <dbReference type="Rhea" id="RHEA:23596"/>
        <dbReference type="ChEBI" id="CHEBI:15377"/>
        <dbReference type="ChEBI" id="CHEBI:15378"/>
        <dbReference type="ChEBI" id="CHEBI:57540"/>
        <dbReference type="ChEBI" id="CHEBI:57945"/>
        <dbReference type="ChEBI" id="CHEBI:58052"/>
        <dbReference type="ChEBI" id="CHEBI:58885"/>
        <dbReference type="EC" id="1.1.1.22"/>
    </reaction>
</comment>
<evidence type="ECO:0000256" key="6">
    <source>
        <dbReference type="ARBA" id="ARBA00047473"/>
    </source>
</evidence>
<dbReference type="SUPFAM" id="SSF51735">
    <property type="entry name" value="NAD(P)-binding Rossmann-fold domains"/>
    <property type="match status" value="1"/>
</dbReference>
<name>A0A0G1JK42_9BACT</name>
<dbReference type="GO" id="GO:0003979">
    <property type="term" value="F:UDP-glucose 6-dehydrogenase activity"/>
    <property type="evidence" value="ECO:0007669"/>
    <property type="project" value="UniProtKB-EC"/>
</dbReference>
<evidence type="ECO:0000256" key="10">
    <source>
        <dbReference type="PIRSR" id="PIRSR500134-3"/>
    </source>
</evidence>
<dbReference type="SUPFAM" id="SSF52413">
    <property type="entry name" value="UDP-glucose/GDP-mannose dehydrogenase C-terminal domain"/>
    <property type="match status" value="1"/>
</dbReference>
<comment type="similarity">
    <text evidence="2 7">Belongs to the UDP-glucose/GDP-mannose dehydrogenase family.</text>
</comment>
<dbReference type="PANTHER" id="PTHR43750">
    <property type="entry name" value="UDP-GLUCOSE 6-DEHYDROGENASE TUAD"/>
    <property type="match status" value="1"/>
</dbReference>
<evidence type="ECO:0000259" key="11">
    <source>
        <dbReference type="SMART" id="SM00984"/>
    </source>
</evidence>
<gene>
    <name evidence="12" type="ORF">UW63_C0010G0006</name>
</gene>
<feature type="binding site" evidence="9">
    <location>
        <begin position="158"/>
        <end position="161"/>
    </location>
    <ligand>
        <name>substrate</name>
    </ligand>
</feature>
<evidence type="ECO:0000256" key="1">
    <source>
        <dbReference type="ARBA" id="ARBA00004701"/>
    </source>
</evidence>
<evidence type="ECO:0000313" key="12">
    <source>
        <dbReference type="EMBL" id="KKT71705.1"/>
    </source>
</evidence>
<feature type="binding site" evidence="9">
    <location>
        <position position="210"/>
    </location>
    <ligand>
        <name>substrate</name>
    </ligand>
</feature>
<evidence type="ECO:0000256" key="5">
    <source>
        <dbReference type="ARBA" id="ARBA00023027"/>
    </source>
</evidence>
<feature type="binding site" evidence="9">
    <location>
        <begin position="255"/>
        <end position="259"/>
    </location>
    <ligand>
        <name>substrate</name>
    </ligand>
</feature>
<dbReference type="GO" id="GO:0006065">
    <property type="term" value="P:UDP-glucuronate biosynthetic process"/>
    <property type="evidence" value="ECO:0007669"/>
    <property type="project" value="UniProtKB-UniPathway"/>
</dbReference>
<dbReference type="Gene3D" id="1.20.5.100">
    <property type="entry name" value="Cytochrome c1, transmembrane anchor, C-terminal"/>
    <property type="match status" value="1"/>
</dbReference>
<dbReference type="Gene3D" id="3.40.50.720">
    <property type="entry name" value="NAD(P)-binding Rossmann-like Domain"/>
    <property type="match status" value="2"/>
</dbReference>
<comment type="pathway">
    <text evidence="1">Nucleotide-sugar biosynthesis; UDP-alpha-D-glucuronate biosynthesis; UDP-alpha-D-glucuronate from UDP-alpha-D-glucose: step 1/1.</text>
</comment>